<evidence type="ECO:0000256" key="3">
    <source>
        <dbReference type="ARBA" id="ARBA00023163"/>
    </source>
</evidence>
<name>A0ABP9HHJ5_9FLAO</name>
<dbReference type="PANTHER" id="PTHR42756">
    <property type="entry name" value="TRANSCRIPTIONAL REGULATOR, MARR"/>
    <property type="match status" value="1"/>
</dbReference>
<evidence type="ECO:0000256" key="1">
    <source>
        <dbReference type="ARBA" id="ARBA00023015"/>
    </source>
</evidence>
<dbReference type="InterPro" id="IPR023187">
    <property type="entry name" value="Tscrpt_reg_MarR-type_CS"/>
</dbReference>
<dbReference type="Proteomes" id="UP001501692">
    <property type="component" value="Unassembled WGS sequence"/>
</dbReference>
<dbReference type="InterPro" id="IPR036388">
    <property type="entry name" value="WH-like_DNA-bd_sf"/>
</dbReference>
<dbReference type="InterPro" id="IPR000835">
    <property type="entry name" value="HTH_MarR-typ"/>
</dbReference>
<dbReference type="PROSITE" id="PS50995">
    <property type="entry name" value="HTH_MARR_2"/>
    <property type="match status" value="1"/>
</dbReference>
<dbReference type="SUPFAM" id="SSF46785">
    <property type="entry name" value="Winged helix' DNA-binding domain"/>
    <property type="match status" value="1"/>
</dbReference>
<dbReference type="Pfam" id="PF12802">
    <property type="entry name" value="MarR_2"/>
    <property type="match status" value="1"/>
</dbReference>
<keyword evidence="3" id="KW-0804">Transcription</keyword>
<accession>A0ABP9HHJ5</accession>
<keyword evidence="2" id="KW-0238">DNA-binding</keyword>
<gene>
    <name evidence="5" type="ORF">GCM10023315_20900</name>
</gene>
<keyword evidence="6" id="KW-1185">Reference proteome</keyword>
<feature type="domain" description="HTH marR-type" evidence="4">
    <location>
        <begin position="2"/>
        <end position="134"/>
    </location>
</feature>
<dbReference type="RefSeq" id="WP_298881404.1">
    <property type="nucleotide sequence ID" value="NZ_BAABJK010000006.1"/>
</dbReference>
<dbReference type="PROSITE" id="PS01117">
    <property type="entry name" value="HTH_MARR_1"/>
    <property type="match status" value="1"/>
</dbReference>
<dbReference type="Gene3D" id="1.10.10.10">
    <property type="entry name" value="Winged helix-like DNA-binding domain superfamily/Winged helix DNA-binding domain"/>
    <property type="match status" value="1"/>
</dbReference>
<evidence type="ECO:0000259" key="4">
    <source>
        <dbReference type="PROSITE" id="PS50995"/>
    </source>
</evidence>
<evidence type="ECO:0000256" key="2">
    <source>
        <dbReference type="ARBA" id="ARBA00023125"/>
    </source>
</evidence>
<sequence length="160" mass="18642">MNKKILREIGRIYRALNSFSDFLMKSINLEKGQYQFLLRVKENPGINQQDLSLNLLVDKTTTAKAIKKLVAKGYLIKKIEQKDKRNLNLYLTEKGKQTCIFLEQEEQFATKISLGELNTSEQKKLLEQLNVISNNASQLYSNFKNDTEEHFIKLVKKEKI</sequence>
<protein>
    <submittedName>
        <fullName evidence="5">MarR family transcriptional regulator</fullName>
    </submittedName>
</protein>
<keyword evidence="1" id="KW-0805">Transcription regulation</keyword>
<dbReference type="PANTHER" id="PTHR42756:SF2">
    <property type="entry name" value="MARR FAMILY REGULATORY PROTEIN"/>
    <property type="match status" value="1"/>
</dbReference>
<evidence type="ECO:0000313" key="5">
    <source>
        <dbReference type="EMBL" id="GAA4970812.1"/>
    </source>
</evidence>
<organism evidence="5 6">
    <name type="scientific">Algibacter aquimarinus</name>
    <dbReference type="NCBI Taxonomy" id="1136748"/>
    <lineage>
        <taxon>Bacteria</taxon>
        <taxon>Pseudomonadati</taxon>
        <taxon>Bacteroidota</taxon>
        <taxon>Flavobacteriia</taxon>
        <taxon>Flavobacteriales</taxon>
        <taxon>Flavobacteriaceae</taxon>
        <taxon>Algibacter</taxon>
    </lineage>
</organism>
<evidence type="ECO:0000313" key="6">
    <source>
        <dbReference type="Proteomes" id="UP001501692"/>
    </source>
</evidence>
<comment type="caution">
    <text evidence="5">The sequence shown here is derived from an EMBL/GenBank/DDBJ whole genome shotgun (WGS) entry which is preliminary data.</text>
</comment>
<proteinExistence type="predicted"/>
<reference evidence="6" key="1">
    <citation type="journal article" date="2019" name="Int. J. Syst. Evol. Microbiol.">
        <title>The Global Catalogue of Microorganisms (GCM) 10K type strain sequencing project: providing services to taxonomists for standard genome sequencing and annotation.</title>
        <authorList>
            <consortium name="The Broad Institute Genomics Platform"/>
            <consortium name="The Broad Institute Genome Sequencing Center for Infectious Disease"/>
            <person name="Wu L."/>
            <person name="Ma J."/>
        </authorList>
    </citation>
    <scope>NUCLEOTIDE SEQUENCE [LARGE SCALE GENOMIC DNA]</scope>
    <source>
        <strain evidence="6">JCM 18287</strain>
    </source>
</reference>
<dbReference type="InterPro" id="IPR036390">
    <property type="entry name" value="WH_DNA-bd_sf"/>
</dbReference>
<dbReference type="SMART" id="SM00347">
    <property type="entry name" value="HTH_MARR"/>
    <property type="match status" value="1"/>
</dbReference>
<dbReference type="EMBL" id="BAABJK010000006">
    <property type="protein sequence ID" value="GAA4970812.1"/>
    <property type="molecule type" value="Genomic_DNA"/>
</dbReference>